<name>L9WHF4_9EURY</name>
<evidence type="ECO:0000313" key="3">
    <source>
        <dbReference type="Proteomes" id="UP000011690"/>
    </source>
</evidence>
<proteinExistence type="predicted"/>
<keyword evidence="3" id="KW-1185">Reference proteome</keyword>
<reference evidence="2 3" key="1">
    <citation type="journal article" date="2014" name="PLoS Genet.">
        <title>Phylogenetically driven sequencing of extremely halophilic archaea reveals strategies for static and dynamic osmo-response.</title>
        <authorList>
            <person name="Becker E.A."/>
            <person name="Seitzer P.M."/>
            <person name="Tritt A."/>
            <person name="Larsen D."/>
            <person name="Krusor M."/>
            <person name="Yao A.I."/>
            <person name="Wu D."/>
            <person name="Madern D."/>
            <person name="Eisen J.A."/>
            <person name="Darling A.E."/>
            <person name="Facciotti M.T."/>
        </authorList>
    </citation>
    <scope>NUCLEOTIDE SEQUENCE [LARGE SCALE GENOMIC DNA]</scope>
    <source>
        <strain evidence="2 3">JCM 10635</strain>
    </source>
</reference>
<protein>
    <submittedName>
        <fullName evidence="2">Uncharacterized protein</fullName>
    </submittedName>
</protein>
<dbReference type="Proteomes" id="UP000011690">
    <property type="component" value="Unassembled WGS sequence"/>
</dbReference>
<evidence type="ECO:0000256" key="1">
    <source>
        <dbReference type="SAM" id="MobiDB-lite"/>
    </source>
</evidence>
<feature type="region of interest" description="Disordered" evidence="1">
    <location>
        <begin position="1"/>
        <end position="21"/>
    </location>
</feature>
<accession>L9WHF4</accession>
<gene>
    <name evidence="2" type="ORF">C494_09590</name>
</gene>
<dbReference type="EMBL" id="AOHY01000027">
    <property type="protein sequence ID" value="ELY48935.1"/>
    <property type="molecule type" value="Genomic_DNA"/>
</dbReference>
<dbReference type="PATRIC" id="fig|1227500.6.peg.1928"/>
<organism evidence="2 3">
    <name type="scientific">Natronorubrum bangense JCM 10635</name>
    <dbReference type="NCBI Taxonomy" id="1227500"/>
    <lineage>
        <taxon>Archaea</taxon>
        <taxon>Methanobacteriati</taxon>
        <taxon>Methanobacteriota</taxon>
        <taxon>Stenosarchaea group</taxon>
        <taxon>Halobacteria</taxon>
        <taxon>Halobacteriales</taxon>
        <taxon>Natrialbaceae</taxon>
        <taxon>Natronorubrum</taxon>
    </lineage>
</organism>
<dbReference type="AlphaFoldDB" id="L9WHF4"/>
<evidence type="ECO:0000313" key="2">
    <source>
        <dbReference type="EMBL" id="ELY48935.1"/>
    </source>
</evidence>
<sequence length="103" mass="11407">MEAVSYGMTPSASESMDETEIRTVKLPTTATTQRALHEAVGHLYDELAIAHEDTGELDHEDTGELDHATELFEQLETLYVATAEESTTDIELTYRLENGHGPQ</sequence>
<comment type="caution">
    <text evidence="2">The sequence shown here is derived from an EMBL/GenBank/DDBJ whole genome shotgun (WGS) entry which is preliminary data.</text>
</comment>